<dbReference type="CDD" id="cd01392">
    <property type="entry name" value="HTH_LacI"/>
    <property type="match status" value="1"/>
</dbReference>
<sequence>MSTASKVLNGRPDVSPETQERVLRSAATLGYQSRHRARRRLPSVLMLFDDLVSPYSLAVMSGATEAAARSRQSLTVERVIEDIEPRALSKAWFDAAAARGVGGIIAVTTPLTDREVEWCAQAGLALVVVDPIGTVSKSVVSISATNWAGGRAATEHLISLGHRRIGFVDGPPTSLPARERLHGYTSALIDHGIEPSPELRAGDLYAVEQARHAGHQLLALPDRPTAIFASSDASALGTLRAATERGLAVPDDLSIVGFDDTIMARWAPVPMTTVRQPLAAMGKVAVERVVALAEDPGAFAHPFQLETELIVRETTAPPR</sequence>
<dbReference type="PANTHER" id="PTHR30146:SF153">
    <property type="entry name" value="LACTOSE OPERON REPRESSOR"/>
    <property type="match status" value="1"/>
</dbReference>
<dbReference type="InterPro" id="IPR010982">
    <property type="entry name" value="Lambda_DNA-bd_dom_sf"/>
</dbReference>
<dbReference type="Pfam" id="PF13377">
    <property type="entry name" value="Peripla_BP_3"/>
    <property type="match status" value="1"/>
</dbReference>
<evidence type="ECO:0000259" key="4">
    <source>
        <dbReference type="PROSITE" id="PS50932"/>
    </source>
</evidence>
<organism evidence="5 6">
    <name type="scientific">Flexivirga aerilata</name>
    <dbReference type="NCBI Taxonomy" id="1656889"/>
    <lineage>
        <taxon>Bacteria</taxon>
        <taxon>Bacillati</taxon>
        <taxon>Actinomycetota</taxon>
        <taxon>Actinomycetes</taxon>
        <taxon>Micrococcales</taxon>
        <taxon>Dermacoccaceae</taxon>
        <taxon>Flexivirga</taxon>
    </lineage>
</organism>
<evidence type="ECO:0000313" key="5">
    <source>
        <dbReference type="EMBL" id="NNG40609.1"/>
    </source>
</evidence>
<keyword evidence="1" id="KW-0805">Transcription regulation</keyword>
<dbReference type="SUPFAM" id="SSF47413">
    <property type="entry name" value="lambda repressor-like DNA-binding domains"/>
    <property type="match status" value="1"/>
</dbReference>
<dbReference type="InterPro" id="IPR028082">
    <property type="entry name" value="Peripla_BP_I"/>
</dbReference>
<protein>
    <submittedName>
        <fullName evidence="5">LacI family DNA-binding transcriptional regulator</fullName>
    </submittedName>
</protein>
<evidence type="ECO:0000256" key="3">
    <source>
        <dbReference type="ARBA" id="ARBA00023163"/>
    </source>
</evidence>
<dbReference type="SUPFAM" id="SSF53822">
    <property type="entry name" value="Periplasmic binding protein-like I"/>
    <property type="match status" value="1"/>
</dbReference>
<dbReference type="Gene3D" id="3.40.50.2300">
    <property type="match status" value="2"/>
</dbReference>
<evidence type="ECO:0000256" key="2">
    <source>
        <dbReference type="ARBA" id="ARBA00023125"/>
    </source>
</evidence>
<dbReference type="PROSITE" id="PS50932">
    <property type="entry name" value="HTH_LACI_2"/>
    <property type="match status" value="1"/>
</dbReference>
<reference evidence="5 6" key="1">
    <citation type="submission" date="2020-05" db="EMBL/GenBank/DDBJ databases">
        <title>Flexivirga sp. ID2601S isolated from air conditioner.</title>
        <authorList>
            <person name="Kim D.H."/>
        </authorList>
    </citation>
    <scope>NUCLEOTIDE SEQUENCE [LARGE SCALE GENOMIC DNA]</scope>
    <source>
        <strain evidence="5 6">ID2601S</strain>
    </source>
</reference>
<feature type="domain" description="HTH lacI-type" evidence="4">
    <location>
        <begin position="1"/>
        <end position="43"/>
    </location>
</feature>
<dbReference type="InterPro" id="IPR000843">
    <property type="entry name" value="HTH_LacI"/>
</dbReference>
<dbReference type="InterPro" id="IPR046335">
    <property type="entry name" value="LacI/GalR-like_sensor"/>
</dbReference>
<dbReference type="AlphaFoldDB" id="A0A849AJR4"/>
<evidence type="ECO:0000256" key="1">
    <source>
        <dbReference type="ARBA" id="ARBA00023015"/>
    </source>
</evidence>
<keyword evidence="3" id="KW-0804">Transcription</keyword>
<comment type="caution">
    <text evidence="5">The sequence shown here is derived from an EMBL/GenBank/DDBJ whole genome shotgun (WGS) entry which is preliminary data.</text>
</comment>
<keyword evidence="6" id="KW-1185">Reference proteome</keyword>
<keyword evidence="2 5" id="KW-0238">DNA-binding</keyword>
<dbReference type="GO" id="GO:0003700">
    <property type="term" value="F:DNA-binding transcription factor activity"/>
    <property type="evidence" value="ECO:0007669"/>
    <property type="project" value="TreeGrafter"/>
</dbReference>
<evidence type="ECO:0000313" key="6">
    <source>
        <dbReference type="Proteomes" id="UP000557772"/>
    </source>
</evidence>
<dbReference type="GO" id="GO:0000976">
    <property type="term" value="F:transcription cis-regulatory region binding"/>
    <property type="evidence" value="ECO:0007669"/>
    <property type="project" value="TreeGrafter"/>
</dbReference>
<dbReference type="PANTHER" id="PTHR30146">
    <property type="entry name" value="LACI-RELATED TRANSCRIPTIONAL REPRESSOR"/>
    <property type="match status" value="1"/>
</dbReference>
<dbReference type="EMBL" id="JABENB010000002">
    <property type="protein sequence ID" value="NNG40609.1"/>
    <property type="molecule type" value="Genomic_DNA"/>
</dbReference>
<gene>
    <name evidence="5" type="ORF">HJ588_15185</name>
</gene>
<proteinExistence type="predicted"/>
<name>A0A849AJR4_9MICO</name>
<accession>A0A849AJR4</accession>
<dbReference type="Proteomes" id="UP000557772">
    <property type="component" value="Unassembled WGS sequence"/>
</dbReference>
<dbReference type="Gene3D" id="1.10.260.40">
    <property type="entry name" value="lambda repressor-like DNA-binding domains"/>
    <property type="match status" value="1"/>
</dbReference>
<dbReference type="SMART" id="SM00354">
    <property type="entry name" value="HTH_LACI"/>
    <property type="match status" value="1"/>
</dbReference>